<evidence type="ECO:0000313" key="2">
    <source>
        <dbReference type="EMBL" id="MFD2161731.1"/>
    </source>
</evidence>
<reference evidence="3" key="1">
    <citation type="journal article" date="2019" name="Int. J. Syst. Evol. Microbiol.">
        <title>The Global Catalogue of Microorganisms (GCM) 10K type strain sequencing project: providing services to taxonomists for standard genome sequencing and annotation.</title>
        <authorList>
            <consortium name="The Broad Institute Genomics Platform"/>
            <consortium name="The Broad Institute Genome Sequencing Center for Infectious Disease"/>
            <person name="Wu L."/>
            <person name="Ma J."/>
        </authorList>
    </citation>
    <scope>NUCLEOTIDE SEQUENCE [LARGE SCALE GENOMIC DNA]</scope>
    <source>
        <strain evidence="3">KCTC 42217</strain>
    </source>
</reference>
<evidence type="ECO:0000313" key="3">
    <source>
        <dbReference type="Proteomes" id="UP001597387"/>
    </source>
</evidence>
<dbReference type="EMBL" id="JBHUHZ010000001">
    <property type="protein sequence ID" value="MFD2161731.1"/>
    <property type="molecule type" value="Genomic_DNA"/>
</dbReference>
<dbReference type="InterPro" id="IPR002654">
    <property type="entry name" value="Glyco_trans_25"/>
</dbReference>
<dbReference type="Proteomes" id="UP001597387">
    <property type="component" value="Unassembled WGS sequence"/>
</dbReference>
<protein>
    <submittedName>
        <fullName evidence="2">Glycosyltransferase family 25 protein</fullName>
    </submittedName>
</protein>
<comment type="caution">
    <text evidence="2">The sequence shown here is derived from an EMBL/GenBank/DDBJ whole genome shotgun (WGS) entry which is preliminary data.</text>
</comment>
<evidence type="ECO:0000259" key="1">
    <source>
        <dbReference type="Pfam" id="PF01755"/>
    </source>
</evidence>
<gene>
    <name evidence="2" type="ORF">ACFSJU_04955</name>
</gene>
<organism evidence="2 3">
    <name type="scientific">Paradesertivirga mongoliensis</name>
    <dbReference type="NCBI Taxonomy" id="2100740"/>
    <lineage>
        <taxon>Bacteria</taxon>
        <taxon>Pseudomonadati</taxon>
        <taxon>Bacteroidota</taxon>
        <taxon>Sphingobacteriia</taxon>
        <taxon>Sphingobacteriales</taxon>
        <taxon>Sphingobacteriaceae</taxon>
        <taxon>Paradesertivirga</taxon>
    </lineage>
</organism>
<accession>A0ABW4ZJJ1</accession>
<feature type="domain" description="Glycosyl transferase family 25" evidence="1">
    <location>
        <begin position="37"/>
        <end position="175"/>
    </location>
</feature>
<sequence>MSKNVQIGIDNIYVVHGITGYEQREQSLRRLLKEKNQLDYRLITESDDTEQNTRWIERYFTPNITGILTKGPLFCTLVHILCYEQMVKSNDKFAVIFENDVCFLSDFPTQMKKVVDEANQLEEGFIISLENSTLKFPPLRNTLRGGILYPATSGRCAGAYMIDQKAARNILEDLERNKCNLVVDWWHNDLVKRDVVKMYWAHPPLIEQGSSNGVFASSMSLNDNGLLQRLKWTAQKFYKMYILRLLRF</sequence>
<dbReference type="RefSeq" id="WP_255898670.1">
    <property type="nucleotide sequence ID" value="NZ_JAFMZO010000001.1"/>
</dbReference>
<dbReference type="Pfam" id="PF01755">
    <property type="entry name" value="Glyco_transf_25"/>
    <property type="match status" value="1"/>
</dbReference>
<keyword evidence="3" id="KW-1185">Reference proteome</keyword>
<proteinExistence type="predicted"/>
<name>A0ABW4ZJJ1_9SPHI</name>